<protein>
    <submittedName>
        <fullName evidence="2">Serine protease</fullName>
    </submittedName>
</protein>
<evidence type="ECO:0000313" key="3">
    <source>
        <dbReference type="Proteomes" id="UP000297972"/>
    </source>
</evidence>
<accession>A0A4Z1BWT2</accession>
<dbReference type="AlphaFoldDB" id="A0A4Z1BWT2"/>
<feature type="non-terminal residue" evidence="2">
    <location>
        <position position="37"/>
    </location>
</feature>
<gene>
    <name evidence="2" type="ORF">E4L95_23005</name>
</gene>
<name>A0A4Z1BWT2_9RHOB</name>
<feature type="chain" id="PRO_5021367113" evidence="1">
    <location>
        <begin position="30"/>
        <end position="37"/>
    </location>
</feature>
<keyword evidence="2" id="KW-0645">Protease</keyword>
<keyword evidence="2" id="KW-0378">Hydrolase</keyword>
<dbReference type="GO" id="GO:0008233">
    <property type="term" value="F:peptidase activity"/>
    <property type="evidence" value="ECO:0007669"/>
    <property type="project" value="UniProtKB-KW"/>
</dbReference>
<sequence length="37" mass="3651">MRPTLRAPHARRLALTAALAALTAGPALAAPMACGPA</sequence>
<dbReference type="Proteomes" id="UP000297972">
    <property type="component" value="Unassembled WGS sequence"/>
</dbReference>
<dbReference type="EMBL" id="SRPG01000557">
    <property type="protein sequence ID" value="TGN36908.1"/>
    <property type="molecule type" value="Genomic_DNA"/>
</dbReference>
<feature type="signal peptide" evidence="1">
    <location>
        <begin position="1"/>
        <end position="29"/>
    </location>
</feature>
<comment type="caution">
    <text evidence="2">The sequence shown here is derived from an EMBL/GenBank/DDBJ whole genome shotgun (WGS) entry which is preliminary data.</text>
</comment>
<organism evidence="2 3">
    <name type="scientific">Paracoccus liaowanqingii</name>
    <dbReference type="NCBI Taxonomy" id="2560053"/>
    <lineage>
        <taxon>Bacteria</taxon>
        <taxon>Pseudomonadati</taxon>
        <taxon>Pseudomonadota</taxon>
        <taxon>Alphaproteobacteria</taxon>
        <taxon>Rhodobacterales</taxon>
        <taxon>Paracoccaceae</taxon>
        <taxon>Paracoccus</taxon>
    </lineage>
</organism>
<keyword evidence="1" id="KW-0732">Signal</keyword>
<proteinExistence type="predicted"/>
<evidence type="ECO:0000256" key="1">
    <source>
        <dbReference type="SAM" id="SignalP"/>
    </source>
</evidence>
<reference evidence="2 3" key="1">
    <citation type="submission" date="2019-03" db="EMBL/GenBank/DDBJ databases">
        <authorList>
            <person name="Li J."/>
        </authorList>
    </citation>
    <scope>NUCLEOTIDE SEQUENCE [LARGE SCALE GENOMIC DNA]</scope>
    <source>
        <strain evidence="2 3">3058</strain>
    </source>
</reference>
<dbReference type="GO" id="GO:0006508">
    <property type="term" value="P:proteolysis"/>
    <property type="evidence" value="ECO:0007669"/>
    <property type="project" value="UniProtKB-KW"/>
</dbReference>
<evidence type="ECO:0000313" key="2">
    <source>
        <dbReference type="EMBL" id="TGN36908.1"/>
    </source>
</evidence>
<keyword evidence="3" id="KW-1185">Reference proteome</keyword>